<sequence length="143" mass="16475">MFLFKEKKQASQCQNENCVFCKIVKKRCGRIIYEDNDVLAFYNIHPQAPVHFLVIPKKHIDMVQNVTTKDSKLLGKLMYVGTMIAKNIPELKNGYRLLMNNGENARQEVYHIHLQVVGGTKLIYPKHIKNQPKRSSTTSSLSE</sequence>
<dbReference type="InterPro" id="IPR001310">
    <property type="entry name" value="Histidine_triad_HIT"/>
</dbReference>
<reference evidence="5" key="1">
    <citation type="submission" date="2022-11" db="UniProtKB">
        <authorList>
            <consortium name="WormBaseParasite"/>
        </authorList>
    </citation>
    <scope>IDENTIFICATION</scope>
</reference>
<organism evidence="4 5">
    <name type="scientific">Acrobeloides nanus</name>
    <dbReference type="NCBI Taxonomy" id="290746"/>
    <lineage>
        <taxon>Eukaryota</taxon>
        <taxon>Metazoa</taxon>
        <taxon>Ecdysozoa</taxon>
        <taxon>Nematoda</taxon>
        <taxon>Chromadorea</taxon>
        <taxon>Rhabditida</taxon>
        <taxon>Tylenchina</taxon>
        <taxon>Cephalobomorpha</taxon>
        <taxon>Cephaloboidea</taxon>
        <taxon>Cephalobidae</taxon>
        <taxon>Acrobeloides</taxon>
    </lineage>
</organism>
<feature type="active site" description="Tele-AMP-histidine intermediate" evidence="1">
    <location>
        <position position="113"/>
    </location>
</feature>
<comment type="caution">
    <text evidence="2">Lacks conserved residue(s) required for the propagation of feature annotation.</text>
</comment>
<name>A0A914DZI3_9BILA</name>
<evidence type="ECO:0000256" key="2">
    <source>
        <dbReference type="PROSITE-ProRule" id="PRU00464"/>
    </source>
</evidence>
<dbReference type="InterPro" id="IPR036265">
    <property type="entry name" value="HIT-like_sf"/>
</dbReference>
<accession>A0A914DZI3</accession>
<dbReference type="Proteomes" id="UP000887540">
    <property type="component" value="Unplaced"/>
</dbReference>
<dbReference type="GO" id="GO:0003824">
    <property type="term" value="F:catalytic activity"/>
    <property type="evidence" value="ECO:0007669"/>
    <property type="project" value="InterPro"/>
</dbReference>
<dbReference type="WBParaSite" id="ACRNAN_scaffold4964.g27100.t1">
    <property type="protein sequence ID" value="ACRNAN_scaffold4964.g27100.t1"/>
    <property type="gene ID" value="ACRNAN_scaffold4964.g27100"/>
</dbReference>
<feature type="domain" description="HIT" evidence="3">
    <location>
        <begin position="19"/>
        <end position="128"/>
    </location>
</feature>
<dbReference type="SUPFAM" id="SSF54197">
    <property type="entry name" value="HIT-like"/>
    <property type="match status" value="1"/>
</dbReference>
<dbReference type="Pfam" id="PF01230">
    <property type="entry name" value="HIT"/>
    <property type="match status" value="1"/>
</dbReference>
<evidence type="ECO:0000313" key="4">
    <source>
        <dbReference type="Proteomes" id="UP000887540"/>
    </source>
</evidence>
<proteinExistence type="predicted"/>
<dbReference type="PANTHER" id="PTHR23089">
    <property type="entry name" value="HISTIDINE TRIAD HIT PROTEIN"/>
    <property type="match status" value="1"/>
</dbReference>
<dbReference type="InterPro" id="IPR011146">
    <property type="entry name" value="HIT-like"/>
</dbReference>
<dbReference type="CDD" id="cd01276">
    <property type="entry name" value="PKCI_related"/>
    <property type="match status" value="1"/>
</dbReference>
<evidence type="ECO:0000256" key="1">
    <source>
        <dbReference type="PIRSR" id="PIRSR601310-1"/>
    </source>
</evidence>
<protein>
    <submittedName>
        <fullName evidence="5">HIT domain-containing protein</fullName>
    </submittedName>
</protein>
<dbReference type="Gene3D" id="3.30.428.10">
    <property type="entry name" value="HIT-like"/>
    <property type="match status" value="1"/>
</dbReference>
<evidence type="ECO:0000259" key="3">
    <source>
        <dbReference type="PROSITE" id="PS51084"/>
    </source>
</evidence>
<keyword evidence="4" id="KW-1185">Reference proteome</keyword>
<dbReference type="AlphaFoldDB" id="A0A914DZI3"/>
<dbReference type="PROSITE" id="PS51084">
    <property type="entry name" value="HIT_2"/>
    <property type="match status" value="1"/>
</dbReference>
<evidence type="ECO:0000313" key="5">
    <source>
        <dbReference type="WBParaSite" id="ACRNAN_scaffold4964.g27100.t1"/>
    </source>
</evidence>